<reference evidence="1 2" key="1">
    <citation type="submission" date="2021-06" db="EMBL/GenBank/DDBJ databases">
        <authorList>
            <person name="Palmer J.M."/>
        </authorList>
    </citation>
    <scope>NUCLEOTIDE SEQUENCE [LARGE SCALE GENOMIC DNA]</scope>
    <source>
        <strain evidence="1 2">XC_2019</strain>
        <tissue evidence="1">Muscle</tissue>
    </source>
</reference>
<dbReference type="EMBL" id="JAHRIN010061084">
    <property type="protein sequence ID" value="MEQ2213152.1"/>
    <property type="molecule type" value="Genomic_DNA"/>
</dbReference>
<evidence type="ECO:0000313" key="1">
    <source>
        <dbReference type="EMBL" id="MEQ2213152.1"/>
    </source>
</evidence>
<comment type="caution">
    <text evidence="1">The sequence shown here is derived from an EMBL/GenBank/DDBJ whole genome shotgun (WGS) entry which is preliminary data.</text>
</comment>
<gene>
    <name evidence="1" type="ORF">XENOCAPTIV_010353</name>
</gene>
<dbReference type="Proteomes" id="UP001434883">
    <property type="component" value="Unassembled WGS sequence"/>
</dbReference>
<organism evidence="1 2">
    <name type="scientific">Xenoophorus captivus</name>
    <dbReference type="NCBI Taxonomy" id="1517983"/>
    <lineage>
        <taxon>Eukaryota</taxon>
        <taxon>Metazoa</taxon>
        <taxon>Chordata</taxon>
        <taxon>Craniata</taxon>
        <taxon>Vertebrata</taxon>
        <taxon>Euteleostomi</taxon>
        <taxon>Actinopterygii</taxon>
        <taxon>Neopterygii</taxon>
        <taxon>Teleostei</taxon>
        <taxon>Neoteleostei</taxon>
        <taxon>Acanthomorphata</taxon>
        <taxon>Ovalentaria</taxon>
        <taxon>Atherinomorphae</taxon>
        <taxon>Cyprinodontiformes</taxon>
        <taxon>Goodeidae</taxon>
        <taxon>Xenoophorus</taxon>
    </lineage>
</organism>
<sequence length="114" mass="13412">MQYKTFKADGVCEMNRNKRQNFFFIKNIQSIHIQGFILAERFTFVLVNLLTVESDCLLSQSFVQVDLNGIQEVRCVDIMFIQLDSIFKKKNNGITVSEKTYNFPTDTLRRKQNF</sequence>
<protein>
    <submittedName>
        <fullName evidence="1">Uncharacterized protein</fullName>
    </submittedName>
</protein>
<name>A0ABV0RXZ2_9TELE</name>
<evidence type="ECO:0000313" key="2">
    <source>
        <dbReference type="Proteomes" id="UP001434883"/>
    </source>
</evidence>
<accession>A0ABV0RXZ2</accession>
<proteinExistence type="predicted"/>
<keyword evidence="2" id="KW-1185">Reference proteome</keyword>